<keyword evidence="1" id="KW-0472">Membrane</keyword>
<keyword evidence="1" id="KW-0812">Transmembrane</keyword>
<dbReference type="PATRIC" id="fig|573060.9.peg.5255"/>
<feature type="transmembrane region" description="Helical" evidence="1">
    <location>
        <begin position="20"/>
        <end position="38"/>
    </location>
</feature>
<dbReference type="EMBL" id="ACQT01000001">
    <property type="protein sequence ID" value="EER62426.1"/>
    <property type="molecule type" value="Genomic_DNA"/>
</dbReference>
<keyword evidence="3" id="KW-1185">Reference proteome</keyword>
<dbReference type="RefSeq" id="WP_005792740.1">
    <property type="nucleotide sequence ID" value="NZ_ACQT01000001.1"/>
</dbReference>
<feature type="transmembrane region" description="Helical" evidence="1">
    <location>
        <begin position="112"/>
        <end position="138"/>
    </location>
</feature>
<proteinExistence type="predicted"/>
<sequence length="139" mass="15263">MQTEAKELRGLRRLLASIPVMLWLTVLSLVAGLLLSVIFKNFDWLSRFSALVICWGILLLARPSFSGIEIGVDVYAADANMSLDDPEYYKQKGEPVPVWAVDRANSRRATGVWGPLACFVGTLTNGFASLLNGLFGFVP</sequence>
<name>C5SZN0_ACIDE</name>
<organism evidence="2 3">
    <name type="scientific">Acidovorax delafieldii 2AN</name>
    <dbReference type="NCBI Taxonomy" id="573060"/>
    <lineage>
        <taxon>Bacteria</taxon>
        <taxon>Pseudomonadati</taxon>
        <taxon>Pseudomonadota</taxon>
        <taxon>Betaproteobacteria</taxon>
        <taxon>Burkholderiales</taxon>
        <taxon>Comamonadaceae</taxon>
        <taxon>Acidovorax</taxon>
    </lineage>
</organism>
<reference evidence="2 3" key="1">
    <citation type="submission" date="2009-05" db="EMBL/GenBank/DDBJ databases">
        <title>The draft genome of Acidovorax delafieldii 2AN.</title>
        <authorList>
            <consortium name="US DOE Joint Genome Institute (JGI-PGF)"/>
            <person name="Lucas S."/>
            <person name="Copeland A."/>
            <person name="Lapidus A."/>
            <person name="Glavina del Rio T."/>
            <person name="Tice H."/>
            <person name="Bruce D."/>
            <person name="Goodwin L."/>
            <person name="Pitluck S."/>
            <person name="Larimer F."/>
            <person name="Land M.L."/>
            <person name="Hauser L."/>
            <person name="Shelobolina E.S."/>
            <person name="Picardal F."/>
            <person name="Roden E."/>
            <person name="Emerson D."/>
        </authorList>
    </citation>
    <scope>NUCLEOTIDE SEQUENCE [LARGE SCALE GENOMIC DNA]</scope>
    <source>
        <strain evidence="2 3">2AN</strain>
    </source>
</reference>
<evidence type="ECO:0000313" key="2">
    <source>
        <dbReference type="EMBL" id="EER62426.1"/>
    </source>
</evidence>
<feature type="transmembrane region" description="Helical" evidence="1">
    <location>
        <begin position="44"/>
        <end position="61"/>
    </location>
</feature>
<dbReference type="Proteomes" id="UP000003856">
    <property type="component" value="Unassembled WGS sequence"/>
</dbReference>
<evidence type="ECO:0000256" key="1">
    <source>
        <dbReference type="SAM" id="Phobius"/>
    </source>
</evidence>
<accession>C5SZN0</accession>
<dbReference type="AlphaFoldDB" id="C5SZN0"/>
<protein>
    <submittedName>
        <fullName evidence="2">Uncharacterized protein</fullName>
    </submittedName>
</protein>
<gene>
    <name evidence="2" type="ORF">AcdelDRAFT_0110</name>
</gene>
<keyword evidence="1" id="KW-1133">Transmembrane helix</keyword>
<comment type="caution">
    <text evidence="2">The sequence shown here is derived from an EMBL/GenBank/DDBJ whole genome shotgun (WGS) entry which is preliminary data.</text>
</comment>
<evidence type="ECO:0000313" key="3">
    <source>
        <dbReference type="Proteomes" id="UP000003856"/>
    </source>
</evidence>